<gene>
    <name evidence="2" type="ORF">H9646_02640</name>
</gene>
<dbReference type="PANTHER" id="PTHR10788:SF106">
    <property type="entry name" value="BCDNA.GH08860"/>
    <property type="match status" value="1"/>
</dbReference>
<sequence>MNRLVVISNRVASSNKPASGGLAIAMEELLQRRGGIWFGWSGDIVDSETPTSDRIHINQDNLIIRITIDLTQQQHDSYYRGFSNDVLWPVFHNRVDLAKFDNFSFEGYQFVNKMFALAIQKFLRKDDIVWIHDYHLIPLASELRELNCHQRIGFFLHTPLPPPIILETIPQHRALMDALAAYNLIGFQTIQDVDHFRSYLEKRKTTYFSNKASNECYSIELNYKDFPIGIDTENFIEFSSQNAATDACQEIKQEYSQRRLIIGVDRLDYSKGLIHRVQALKELFRIYPENRKSATLIQVGSPTRETNLAYINVREEFESLCGAINGDFGELDWVPIRYLHQTLSREKLAGFYRAASVGMVTPLRDGMNLVAKEYVAAQNKEDPGVLILSQFAGAAEQMKEALLINPYDIKSTANAIQLALKMSKRERIERHQSLLQVIVEKNVHWWSSEFLNALISGKQLVSNRENLIKSLSAEADIT</sequence>
<reference evidence="2 3" key="1">
    <citation type="submission" date="2020-08" db="EMBL/GenBank/DDBJ databases">
        <title>A Genomic Blueprint of the Chicken Gut Microbiome.</title>
        <authorList>
            <person name="Gilroy R."/>
            <person name="Ravi A."/>
            <person name="Getino M."/>
            <person name="Pursley I."/>
            <person name="Horton D.L."/>
            <person name="Alikhan N.-F."/>
            <person name="Baker D."/>
            <person name="Gharbi K."/>
            <person name="Hall N."/>
            <person name="Watson M."/>
            <person name="Adriaenssens E.M."/>
            <person name="Foster-Nyarko E."/>
            <person name="Jarju S."/>
            <person name="Secka A."/>
            <person name="Antonio M."/>
            <person name="Oren A."/>
            <person name="Chaudhuri R."/>
            <person name="La Ragione R.M."/>
            <person name="Hildebrand F."/>
            <person name="Pallen M.J."/>
        </authorList>
    </citation>
    <scope>NUCLEOTIDE SEQUENCE [LARGE SCALE GENOMIC DNA]</scope>
    <source>
        <strain evidence="2 3">Sa2CVA6</strain>
    </source>
</reference>
<name>A0ABR8S793_9BURK</name>
<organism evidence="2 3">
    <name type="scientific">Comamonas avium</name>
    <dbReference type="NCBI Taxonomy" id="2762231"/>
    <lineage>
        <taxon>Bacteria</taxon>
        <taxon>Pseudomonadati</taxon>
        <taxon>Pseudomonadota</taxon>
        <taxon>Betaproteobacteria</taxon>
        <taxon>Burkholderiales</taxon>
        <taxon>Comamonadaceae</taxon>
        <taxon>Comamonas</taxon>
    </lineage>
</organism>
<proteinExistence type="inferred from homology"/>
<dbReference type="InterPro" id="IPR001830">
    <property type="entry name" value="Glyco_trans_20"/>
</dbReference>
<evidence type="ECO:0000256" key="1">
    <source>
        <dbReference type="ARBA" id="ARBA00008799"/>
    </source>
</evidence>
<dbReference type="Pfam" id="PF00982">
    <property type="entry name" value="Glyco_transf_20"/>
    <property type="match status" value="1"/>
</dbReference>
<dbReference type="Proteomes" id="UP000634919">
    <property type="component" value="Unassembled WGS sequence"/>
</dbReference>
<dbReference type="SUPFAM" id="SSF53756">
    <property type="entry name" value="UDP-Glycosyltransferase/glycogen phosphorylase"/>
    <property type="match status" value="1"/>
</dbReference>
<comment type="similarity">
    <text evidence="1">Belongs to the glycosyltransferase 20 family.</text>
</comment>
<accession>A0ABR8S793</accession>
<keyword evidence="3" id="KW-1185">Reference proteome</keyword>
<dbReference type="PANTHER" id="PTHR10788">
    <property type="entry name" value="TREHALOSE-6-PHOSPHATE SYNTHASE"/>
    <property type="match status" value="1"/>
</dbReference>
<dbReference type="EMBL" id="JACSQK010000001">
    <property type="protein sequence ID" value="MBD7959365.1"/>
    <property type="molecule type" value="Genomic_DNA"/>
</dbReference>
<evidence type="ECO:0000313" key="2">
    <source>
        <dbReference type="EMBL" id="MBD7959365.1"/>
    </source>
</evidence>
<dbReference type="CDD" id="cd03788">
    <property type="entry name" value="GT20_TPS"/>
    <property type="match status" value="1"/>
</dbReference>
<comment type="caution">
    <text evidence="2">The sequence shown here is derived from an EMBL/GenBank/DDBJ whole genome shotgun (WGS) entry which is preliminary data.</text>
</comment>
<dbReference type="RefSeq" id="WP_191721756.1">
    <property type="nucleotide sequence ID" value="NZ_JACSQK010000001.1"/>
</dbReference>
<protein>
    <submittedName>
        <fullName evidence="2">Trehalose-6-phosphate synthase</fullName>
    </submittedName>
</protein>
<evidence type="ECO:0000313" key="3">
    <source>
        <dbReference type="Proteomes" id="UP000634919"/>
    </source>
</evidence>
<dbReference type="Gene3D" id="3.40.50.2000">
    <property type="entry name" value="Glycogen Phosphorylase B"/>
    <property type="match status" value="2"/>
</dbReference>